<sequence length="569" mass="65252">MVLSLQSHNDQRARRAFFRVMEENLKFDTPSIQAMKRGRLPLIPSLDPKNVVNRSCTSLLALVTGLHNQSMSFQDNTPSLFALMPAVSFWMCLFFEYIILPSRAPEFKCVDFHHAVVHILSWTTKPNTLGIIEPRLLRDYLPFLWFHPPLGCPKYNLEDSRSIFAAVYIVILSPEWRDIFIRRLEENSTVTANLIIQFIVDEFAHIPEESDSGLIYQSFLTVATPVLQFSLHSPPVHAALLKNNSARWISRVLRFVTQRARFTDVTLHLAADCVSKCLFYLRKVMEDGHSYIYQLLGYDVLLYLIKVFRNLHTHPELVNEVTKEAMNHVEDHTMNILQLIASHFAYASILKRSQKAISKIQRDRVDLFLGLTDPGLKRIYETWNQFVTIAFYPSDIPRSITDPFCGHRQCPRTSAGKFMVCSGCQFALYCSRICQKEDWSSGDHRSLCTEIRQLRNDGSPLPMSFSDRRAVESINSRYAEYYKQGSLKWIKLLNEYIVANGDPDPLWLLVLTLRYRALNVEPGVGIESSRRCIEDPDIIAKAREGAGILVYWIIADGQGLVKKAELVGL</sequence>
<dbReference type="GO" id="GO:0008270">
    <property type="term" value="F:zinc ion binding"/>
    <property type="evidence" value="ECO:0007669"/>
    <property type="project" value="UniProtKB-KW"/>
</dbReference>
<comment type="caution">
    <text evidence="6">The sequence shown here is derived from an EMBL/GenBank/DDBJ whole genome shotgun (WGS) entry which is preliminary data.</text>
</comment>
<evidence type="ECO:0000256" key="2">
    <source>
        <dbReference type="ARBA" id="ARBA00022771"/>
    </source>
</evidence>
<dbReference type="InterPro" id="IPR002893">
    <property type="entry name" value="Znf_MYND"/>
</dbReference>
<reference evidence="6" key="1">
    <citation type="submission" date="2023-06" db="EMBL/GenBank/DDBJ databases">
        <authorList>
            <consortium name="Lawrence Berkeley National Laboratory"/>
            <person name="Ahrendt S."/>
            <person name="Sahu N."/>
            <person name="Indic B."/>
            <person name="Wong-Bajracharya J."/>
            <person name="Merenyi Z."/>
            <person name="Ke H.-M."/>
            <person name="Monk M."/>
            <person name="Kocsube S."/>
            <person name="Drula E."/>
            <person name="Lipzen A."/>
            <person name="Balint B."/>
            <person name="Henrissat B."/>
            <person name="Andreopoulos B."/>
            <person name="Martin F.M."/>
            <person name="Harder C.B."/>
            <person name="Rigling D."/>
            <person name="Ford K.L."/>
            <person name="Foster G.D."/>
            <person name="Pangilinan J."/>
            <person name="Papanicolaou A."/>
            <person name="Barry K."/>
            <person name="LaButti K."/>
            <person name="Viragh M."/>
            <person name="Koriabine M."/>
            <person name="Yan M."/>
            <person name="Riley R."/>
            <person name="Champramary S."/>
            <person name="Plett K.L."/>
            <person name="Tsai I.J."/>
            <person name="Slot J."/>
            <person name="Sipos G."/>
            <person name="Plett J."/>
            <person name="Nagy L.G."/>
            <person name="Grigoriev I.V."/>
        </authorList>
    </citation>
    <scope>NUCLEOTIDE SEQUENCE</scope>
    <source>
        <strain evidence="6">FPL87.14</strain>
    </source>
</reference>
<gene>
    <name evidence="6" type="ORF">EV421DRAFT_1858750</name>
</gene>
<keyword evidence="1" id="KW-0479">Metal-binding</keyword>
<dbReference type="Proteomes" id="UP001175226">
    <property type="component" value="Unassembled WGS sequence"/>
</dbReference>
<dbReference type="SUPFAM" id="SSF144232">
    <property type="entry name" value="HIT/MYND zinc finger-like"/>
    <property type="match status" value="1"/>
</dbReference>
<accession>A0AA39IWY4</accession>
<evidence type="ECO:0000256" key="4">
    <source>
        <dbReference type="PROSITE-ProRule" id="PRU00134"/>
    </source>
</evidence>
<evidence type="ECO:0000313" key="7">
    <source>
        <dbReference type="Proteomes" id="UP001175226"/>
    </source>
</evidence>
<name>A0AA39IWY4_9AGAR</name>
<evidence type="ECO:0000256" key="1">
    <source>
        <dbReference type="ARBA" id="ARBA00022723"/>
    </source>
</evidence>
<proteinExistence type="predicted"/>
<keyword evidence="7" id="KW-1185">Reference proteome</keyword>
<dbReference type="AlphaFoldDB" id="A0AA39IWY4"/>
<protein>
    <recommendedName>
        <fullName evidence="5">MYND-type domain-containing protein</fullName>
    </recommendedName>
</protein>
<dbReference type="PROSITE" id="PS50865">
    <property type="entry name" value="ZF_MYND_2"/>
    <property type="match status" value="1"/>
</dbReference>
<evidence type="ECO:0000313" key="6">
    <source>
        <dbReference type="EMBL" id="KAK0430438.1"/>
    </source>
</evidence>
<keyword evidence="2 4" id="KW-0863">Zinc-finger</keyword>
<evidence type="ECO:0000256" key="3">
    <source>
        <dbReference type="ARBA" id="ARBA00022833"/>
    </source>
</evidence>
<organism evidence="6 7">
    <name type="scientific">Armillaria borealis</name>
    <dbReference type="NCBI Taxonomy" id="47425"/>
    <lineage>
        <taxon>Eukaryota</taxon>
        <taxon>Fungi</taxon>
        <taxon>Dikarya</taxon>
        <taxon>Basidiomycota</taxon>
        <taxon>Agaricomycotina</taxon>
        <taxon>Agaricomycetes</taxon>
        <taxon>Agaricomycetidae</taxon>
        <taxon>Agaricales</taxon>
        <taxon>Marasmiineae</taxon>
        <taxon>Physalacriaceae</taxon>
        <taxon>Armillaria</taxon>
    </lineage>
</organism>
<evidence type="ECO:0000259" key="5">
    <source>
        <dbReference type="PROSITE" id="PS50865"/>
    </source>
</evidence>
<feature type="domain" description="MYND-type" evidence="5">
    <location>
        <begin position="407"/>
        <end position="448"/>
    </location>
</feature>
<keyword evidence="3" id="KW-0862">Zinc</keyword>
<dbReference type="EMBL" id="JAUEPT010000149">
    <property type="protein sequence ID" value="KAK0430438.1"/>
    <property type="molecule type" value="Genomic_DNA"/>
</dbReference>
<dbReference type="Gene3D" id="6.10.140.2220">
    <property type="match status" value="1"/>
</dbReference>
<dbReference type="Pfam" id="PF01753">
    <property type="entry name" value="zf-MYND"/>
    <property type="match status" value="1"/>
</dbReference>